<evidence type="ECO:0000256" key="1">
    <source>
        <dbReference type="SAM" id="MobiDB-lite"/>
    </source>
</evidence>
<organism evidence="2 3">
    <name type="scientific">Modestobacter italicus (strain DSM 44449 / CECT 9708 / BC 501)</name>
    <dbReference type="NCBI Taxonomy" id="2732864"/>
    <lineage>
        <taxon>Bacteria</taxon>
        <taxon>Bacillati</taxon>
        <taxon>Actinomycetota</taxon>
        <taxon>Actinomycetes</taxon>
        <taxon>Geodermatophilales</taxon>
        <taxon>Geodermatophilaceae</taxon>
        <taxon>Modestobacter</taxon>
    </lineage>
</organism>
<keyword evidence="3" id="KW-1185">Reference proteome</keyword>
<dbReference type="STRING" id="477641.MODMU_2658"/>
<evidence type="ECO:0000313" key="3">
    <source>
        <dbReference type="Proteomes" id="UP000006461"/>
    </source>
</evidence>
<dbReference type="HOGENOM" id="CLU_1775340_0_0_11"/>
<feature type="compositionally biased region" description="Polar residues" evidence="1">
    <location>
        <begin position="40"/>
        <end position="54"/>
    </location>
</feature>
<proteinExistence type="predicted"/>
<dbReference type="EMBL" id="FO203431">
    <property type="protein sequence ID" value="CCH88087.1"/>
    <property type="molecule type" value="Genomic_DNA"/>
</dbReference>
<dbReference type="Proteomes" id="UP000006461">
    <property type="component" value="Chromosome"/>
</dbReference>
<feature type="region of interest" description="Disordered" evidence="1">
    <location>
        <begin position="1"/>
        <end position="146"/>
    </location>
</feature>
<feature type="compositionally biased region" description="Gly residues" evidence="1">
    <location>
        <begin position="1"/>
        <end position="14"/>
    </location>
</feature>
<accession>I4EXH4</accession>
<reference evidence="2 3" key="1">
    <citation type="journal article" date="2012" name="J. Bacteriol.">
        <title>Genome Sequence of Radiation-Resistant Modestobacter marinus Strain BC501, a Representative Actinobacterium That Thrives on Calcareous Stone Surfaces.</title>
        <authorList>
            <person name="Normand P."/>
            <person name="Gury J."/>
            <person name="Pujic P."/>
            <person name="Chouaia B."/>
            <person name="Crotti E."/>
            <person name="Brusetti L."/>
            <person name="Daffonchio D."/>
            <person name="Vacherie B."/>
            <person name="Barbe V."/>
            <person name="Medigue C."/>
            <person name="Calteau A."/>
            <person name="Ghodhbane-Gtari F."/>
            <person name="Essoussi I."/>
            <person name="Nouioui I."/>
            <person name="Abbassi-Ghozzi I."/>
            <person name="Gtari M."/>
        </authorList>
    </citation>
    <scope>NUCLEOTIDE SEQUENCE [LARGE SCALE GENOMIC DNA]</scope>
    <source>
        <strain evidence="3">BC 501</strain>
    </source>
</reference>
<feature type="compositionally biased region" description="Basic residues" evidence="1">
    <location>
        <begin position="76"/>
        <end position="87"/>
    </location>
</feature>
<dbReference type="AlphaFoldDB" id="I4EXH4"/>
<name>I4EXH4_MODI5</name>
<sequence length="146" mass="15064">MAVGDLGEGSGGPGAEPVRGAGPGRGWRSHASAGAPYTGPAQSADTTVIPNSQLKHPPAVPDHPQPARSAEDRPPGGRRRQKARHPRPPGGGERPSTSVPASSRGSDRVRAWESGTSPAVPGQTYRDGADLPMKGVVSVRTINRYP</sequence>
<gene>
    <name evidence="2" type="ordered locus">MODMU_2658</name>
</gene>
<evidence type="ECO:0000313" key="2">
    <source>
        <dbReference type="EMBL" id="CCH88087.1"/>
    </source>
</evidence>
<protein>
    <submittedName>
        <fullName evidence="2">Uncharacterized protein</fullName>
    </submittedName>
</protein>
<dbReference type="KEGG" id="mmar:MODMU_2658"/>